<keyword evidence="1" id="KW-0560">Oxidoreductase</keyword>
<dbReference type="InterPro" id="IPR001509">
    <property type="entry name" value="Epimerase_deHydtase"/>
</dbReference>
<comment type="similarity">
    <text evidence="2">Belongs to the NAD(P)-dependent epimerase/dehydratase family. Dihydroflavonol-4-reductase subfamily.</text>
</comment>
<dbReference type="PANTHER" id="PTHR10366">
    <property type="entry name" value="NAD DEPENDENT EPIMERASE/DEHYDRATASE"/>
    <property type="match status" value="1"/>
</dbReference>
<feature type="non-terminal residue" evidence="5">
    <location>
        <position position="340"/>
    </location>
</feature>
<organism evidence="5 6">
    <name type="scientific">Scytalidium lignicola</name>
    <name type="common">Hyphomycete</name>
    <dbReference type="NCBI Taxonomy" id="5539"/>
    <lineage>
        <taxon>Eukaryota</taxon>
        <taxon>Fungi</taxon>
        <taxon>Dikarya</taxon>
        <taxon>Ascomycota</taxon>
        <taxon>Pezizomycotina</taxon>
        <taxon>Leotiomycetes</taxon>
        <taxon>Leotiomycetes incertae sedis</taxon>
        <taxon>Scytalidium</taxon>
    </lineage>
</organism>
<dbReference type="AlphaFoldDB" id="A0A3E2HNZ0"/>
<evidence type="ECO:0000256" key="2">
    <source>
        <dbReference type="ARBA" id="ARBA00023445"/>
    </source>
</evidence>
<dbReference type="FunFam" id="3.40.50.720:FF:000426">
    <property type="entry name" value="Aldehyde reductase 2"/>
    <property type="match status" value="1"/>
</dbReference>
<evidence type="ECO:0000256" key="1">
    <source>
        <dbReference type="ARBA" id="ARBA00023002"/>
    </source>
</evidence>
<dbReference type="EMBL" id="NCSJ02000013">
    <property type="protein sequence ID" value="RFU35043.1"/>
    <property type="molecule type" value="Genomic_DNA"/>
</dbReference>
<name>A0A3E2HNZ0_SCYLI</name>
<gene>
    <name evidence="5" type="ORF">B7463_g1306</name>
</gene>
<comment type="caution">
    <text evidence="5">The sequence shown here is derived from an EMBL/GenBank/DDBJ whole genome shotgun (WGS) entry which is preliminary data.</text>
</comment>
<proteinExistence type="inferred from homology"/>
<dbReference type="PANTHER" id="PTHR10366:SF562">
    <property type="entry name" value="ALDEHYDE REDUCTASE II (AFU_ORTHOLOGUE AFUA_1G11360)"/>
    <property type="match status" value="1"/>
</dbReference>
<reference evidence="5 6" key="1">
    <citation type="submission" date="2018-05" db="EMBL/GenBank/DDBJ databases">
        <title>Draft genome sequence of Scytalidium lignicola DSM 105466, a ubiquitous saprotrophic fungus.</title>
        <authorList>
            <person name="Buettner E."/>
            <person name="Gebauer A.M."/>
            <person name="Hofrichter M."/>
            <person name="Liers C."/>
            <person name="Kellner H."/>
        </authorList>
    </citation>
    <scope>NUCLEOTIDE SEQUENCE [LARGE SCALE GENOMIC DNA]</scope>
    <source>
        <strain evidence="5 6">DSM 105466</strain>
    </source>
</reference>
<sequence>MASTDYSIPRGSLVLVTGANGYIASHVVDILLELGYNVRGTVRSKKPWLDHYFQTKHGIGRYESVLVPVIETEGAMDAAMKDVAGVLHIASDLSLNTDPNKVIPQVTAATLNVLESARRQDSVKRFVLTSSSTAAIIPQPNQKGVVVTEDTWNDAAAEAAWSEKTPESQKAYAVYAASKTEGERQAWKWVAEKKPGFVLNTIVPNINFGKILIPEIGGGTMGFVRNILKGDSSVIGFLPAQWFVNVRDDARLHVAALLDPKVQSQRLFAFAEPQNWTDVLRILRKLRPENTLIPSDPENEGRDLSEVPPSKKAEQLLKSFFGKGWTGLEESIADGIEDLK</sequence>
<feature type="non-terminal residue" evidence="5">
    <location>
        <position position="1"/>
    </location>
</feature>
<evidence type="ECO:0000313" key="5">
    <source>
        <dbReference type="EMBL" id="RFU35043.1"/>
    </source>
</evidence>
<accession>A0A3E2HNZ0</accession>
<evidence type="ECO:0000256" key="3">
    <source>
        <dbReference type="SAM" id="MobiDB-lite"/>
    </source>
</evidence>
<feature type="region of interest" description="Disordered" evidence="3">
    <location>
        <begin position="291"/>
        <end position="310"/>
    </location>
</feature>
<evidence type="ECO:0000259" key="4">
    <source>
        <dbReference type="Pfam" id="PF01370"/>
    </source>
</evidence>
<dbReference type="Pfam" id="PF01370">
    <property type="entry name" value="Epimerase"/>
    <property type="match status" value="1"/>
</dbReference>
<protein>
    <recommendedName>
        <fullName evidence="4">NAD-dependent epimerase/dehydratase domain-containing protein</fullName>
    </recommendedName>
</protein>
<feature type="compositionally biased region" description="Basic and acidic residues" evidence="3">
    <location>
        <begin position="299"/>
        <end position="310"/>
    </location>
</feature>
<dbReference type="InterPro" id="IPR050425">
    <property type="entry name" value="NAD(P)_dehydrat-like"/>
</dbReference>
<dbReference type="STRING" id="5539.A0A3E2HNZ0"/>
<dbReference type="GO" id="GO:0016616">
    <property type="term" value="F:oxidoreductase activity, acting on the CH-OH group of donors, NAD or NADP as acceptor"/>
    <property type="evidence" value="ECO:0007669"/>
    <property type="project" value="TreeGrafter"/>
</dbReference>
<dbReference type="SUPFAM" id="SSF51735">
    <property type="entry name" value="NAD(P)-binding Rossmann-fold domains"/>
    <property type="match status" value="1"/>
</dbReference>
<dbReference type="Proteomes" id="UP000258309">
    <property type="component" value="Unassembled WGS sequence"/>
</dbReference>
<evidence type="ECO:0000313" key="6">
    <source>
        <dbReference type="Proteomes" id="UP000258309"/>
    </source>
</evidence>
<dbReference type="OMA" id="SNTWNDS"/>
<feature type="domain" description="NAD-dependent epimerase/dehydratase" evidence="4">
    <location>
        <begin position="14"/>
        <end position="261"/>
    </location>
</feature>
<dbReference type="InterPro" id="IPR036291">
    <property type="entry name" value="NAD(P)-bd_dom_sf"/>
</dbReference>
<keyword evidence="6" id="KW-1185">Reference proteome</keyword>
<dbReference type="OrthoDB" id="2735536at2759"/>
<dbReference type="Gene3D" id="3.40.50.720">
    <property type="entry name" value="NAD(P)-binding Rossmann-like Domain"/>
    <property type="match status" value="1"/>
</dbReference>